<accession>A0A914Z0T0</accession>
<dbReference type="WBParaSite" id="PSU_v2.g5965.t1">
    <property type="protein sequence ID" value="PSU_v2.g5965.t1"/>
    <property type="gene ID" value="PSU_v2.g5965"/>
</dbReference>
<dbReference type="Proteomes" id="UP000887577">
    <property type="component" value="Unplaced"/>
</dbReference>
<evidence type="ECO:0000313" key="3">
    <source>
        <dbReference type="WBParaSite" id="PSU_v2.g5965.t1"/>
    </source>
</evidence>
<feature type="signal peptide" evidence="1">
    <location>
        <begin position="1"/>
        <end position="21"/>
    </location>
</feature>
<evidence type="ECO:0000313" key="2">
    <source>
        <dbReference type="Proteomes" id="UP000887577"/>
    </source>
</evidence>
<protein>
    <submittedName>
        <fullName evidence="3">Uncharacterized protein</fullName>
    </submittedName>
</protein>
<proteinExistence type="predicted"/>
<sequence>MHLNVVVVVCLLIFLIDGFNGANGNAAVDERCNMQEFLNVTKTQKLVKLEEDYYRFFTGWERLYVGEEPMILKEILKLWYFLNHMEITIVCNHTQHH</sequence>
<dbReference type="AlphaFoldDB" id="A0A914Z0T0"/>
<keyword evidence="1" id="KW-0732">Signal</keyword>
<keyword evidence="2" id="KW-1185">Reference proteome</keyword>
<feature type="chain" id="PRO_5037252754" evidence="1">
    <location>
        <begin position="22"/>
        <end position="97"/>
    </location>
</feature>
<name>A0A914Z0T0_9BILA</name>
<evidence type="ECO:0000256" key="1">
    <source>
        <dbReference type="SAM" id="SignalP"/>
    </source>
</evidence>
<reference evidence="3" key="1">
    <citation type="submission" date="2022-11" db="UniProtKB">
        <authorList>
            <consortium name="WormBaseParasite"/>
        </authorList>
    </citation>
    <scope>IDENTIFICATION</scope>
</reference>
<organism evidence="2 3">
    <name type="scientific">Panagrolaimus superbus</name>
    <dbReference type="NCBI Taxonomy" id="310955"/>
    <lineage>
        <taxon>Eukaryota</taxon>
        <taxon>Metazoa</taxon>
        <taxon>Ecdysozoa</taxon>
        <taxon>Nematoda</taxon>
        <taxon>Chromadorea</taxon>
        <taxon>Rhabditida</taxon>
        <taxon>Tylenchina</taxon>
        <taxon>Panagrolaimomorpha</taxon>
        <taxon>Panagrolaimoidea</taxon>
        <taxon>Panagrolaimidae</taxon>
        <taxon>Panagrolaimus</taxon>
    </lineage>
</organism>